<keyword evidence="8" id="KW-0902">Two-component regulatory system</keyword>
<protein>
    <recommendedName>
        <fullName evidence="2">DNA-binding transcriptional regulator NtrC</fullName>
    </recommendedName>
    <alternativeName>
        <fullName evidence="14">Nitrogen regulation protein NR(I)</fullName>
    </alternativeName>
    <alternativeName>
        <fullName evidence="15">Nitrogen regulator I</fullName>
    </alternativeName>
</protein>
<dbReference type="Gene3D" id="1.10.10.60">
    <property type="entry name" value="Homeodomain-like"/>
    <property type="match status" value="1"/>
</dbReference>
<evidence type="ECO:0000256" key="12">
    <source>
        <dbReference type="ARBA" id="ARBA00023163"/>
    </source>
</evidence>
<comment type="subcellular location">
    <subcellularLocation>
        <location evidence="1">Cytoplasm</location>
    </subcellularLocation>
</comment>
<dbReference type="PROSITE" id="PS00676">
    <property type="entry name" value="SIGMA54_INTERACT_2"/>
    <property type="match status" value="1"/>
</dbReference>
<feature type="modified residue" description="4-aspartylphosphate" evidence="16">
    <location>
        <position position="55"/>
    </location>
</feature>
<evidence type="ECO:0000256" key="13">
    <source>
        <dbReference type="ARBA" id="ARBA00023231"/>
    </source>
</evidence>
<dbReference type="FunFam" id="3.40.50.300:FF:000006">
    <property type="entry name" value="DNA-binding transcriptional regulator NtrC"/>
    <property type="match status" value="1"/>
</dbReference>
<keyword evidence="3" id="KW-0963">Cytoplasm</keyword>
<dbReference type="GO" id="GO:0006355">
    <property type="term" value="P:regulation of DNA-templated transcription"/>
    <property type="evidence" value="ECO:0007669"/>
    <property type="project" value="InterPro"/>
</dbReference>
<dbReference type="GO" id="GO:0000160">
    <property type="term" value="P:phosphorelay signal transduction system"/>
    <property type="evidence" value="ECO:0007669"/>
    <property type="project" value="UniProtKB-KW"/>
</dbReference>
<evidence type="ECO:0000259" key="18">
    <source>
        <dbReference type="PROSITE" id="PS50110"/>
    </source>
</evidence>
<dbReference type="Gene3D" id="1.10.8.60">
    <property type="match status" value="1"/>
</dbReference>
<dbReference type="InterPro" id="IPR009057">
    <property type="entry name" value="Homeodomain-like_sf"/>
</dbReference>
<dbReference type="InterPro" id="IPR025943">
    <property type="entry name" value="Sigma_54_int_dom_ATP-bd_2"/>
</dbReference>
<evidence type="ECO:0000256" key="5">
    <source>
        <dbReference type="ARBA" id="ARBA00022553"/>
    </source>
</evidence>
<keyword evidence="12" id="KW-0804">Transcription</keyword>
<dbReference type="EMBL" id="DSDS01000173">
    <property type="protein sequence ID" value="HET98553.1"/>
    <property type="molecule type" value="Genomic_DNA"/>
</dbReference>
<dbReference type="SUPFAM" id="SSF52540">
    <property type="entry name" value="P-loop containing nucleoside triphosphate hydrolases"/>
    <property type="match status" value="1"/>
</dbReference>
<proteinExistence type="predicted"/>
<dbReference type="CDD" id="cd00009">
    <property type="entry name" value="AAA"/>
    <property type="match status" value="1"/>
</dbReference>
<dbReference type="SMART" id="SM00382">
    <property type="entry name" value="AAA"/>
    <property type="match status" value="1"/>
</dbReference>
<evidence type="ECO:0000256" key="3">
    <source>
        <dbReference type="ARBA" id="ARBA00022490"/>
    </source>
</evidence>
<evidence type="ECO:0000256" key="1">
    <source>
        <dbReference type="ARBA" id="ARBA00004496"/>
    </source>
</evidence>
<organism evidence="19">
    <name type="scientific">Desulfurivibrio alkaliphilus</name>
    <dbReference type="NCBI Taxonomy" id="427923"/>
    <lineage>
        <taxon>Bacteria</taxon>
        <taxon>Pseudomonadati</taxon>
        <taxon>Thermodesulfobacteriota</taxon>
        <taxon>Desulfobulbia</taxon>
        <taxon>Desulfobulbales</taxon>
        <taxon>Desulfobulbaceae</taxon>
        <taxon>Desulfurivibrio</taxon>
    </lineage>
</organism>
<dbReference type="PRINTS" id="PR01590">
    <property type="entry name" value="HTHFIS"/>
</dbReference>
<dbReference type="SUPFAM" id="SSF52172">
    <property type="entry name" value="CheY-like"/>
    <property type="match status" value="1"/>
</dbReference>
<dbReference type="InterPro" id="IPR011006">
    <property type="entry name" value="CheY-like_superfamily"/>
</dbReference>
<dbReference type="InterPro" id="IPR058031">
    <property type="entry name" value="AAA_lid_NorR"/>
</dbReference>
<evidence type="ECO:0000256" key="6">
    <source>
        <dbReference type="ARBA" id="ARBA00022741"/>
    </source>
</evidence>
<dbReference type="InterPro" id="IPR025944">
    <property type="entry name" value="Sigma_54_int_dom_CS"/>
</dbReference>
<dbReference type="GO" id="GO:0005737">
    <property type="term" value="C:cytoplasm"/>
    <property type="evidence" value="ECO:0007669"/>
    <property type="project" value="UniProtKB-SubCell"/>
</dbReference>
<dbReference type="PROSITE" id="PS00675">
    <property type="entry name" value="SIGMA54_INTERACT_1"/>
    <property type="match status" value="1"/>
</dbReference>
<dbReference type="PROSITE" id="PS50045">
    <property type="entry name" value="SIGMA54_INTERACT_4"/>
    <property type="match status" value="1"/>
</dbReference>
<keyword evidence="11" id="KW-0010">Activator</keyword>
<dbReference type="SMART" id="SM00448">
    <property type="entry name" value="REC"/>
    <property type="match status" value="1"/>
</dbReference>
<feature type="domain" description="Response regulatory" evidence="18">
    <location>
        <begin position="4"/>
        <end position="120"/>
    </location>
</feature>
<evidence type="ECO:0000256" key="16">
    <source>
        <dbReference type="PROSITE-ProRule" id="PRU00169"/>
    </source>
</evidence>
<gene>
    <name evidence="19" type="ORF">ENN98_07705</name>
</gene>
<feature type="domain" description="Sigma-54 factor interaction" evidence="17">
    <location>
        <begin position="145"/>
        <end position="374"/>
    </location>
</feature>
<dbReference type="InterPro" id="IPR001789">
    <property type="entry name" value="Sig_transdc_resp-reg_receiver"/>
</dbReference>
<evidence type="ECO:0000313" key="19">
    <source>
        <dbReference type="EMBL" id="HET98553.1"/>
    </source>
</evidence>
<sequence>MRPKVYICDDEEGILRYLRKTLAELGYDVKTRTSPLALLKELSEEEEEGGVVLLDIRLPEMDGLELLGRVSAKRPDLGVIMMTGYGTIDSAVEAIKRGAFDYLTKPFPEERLTAVIQRCLERQGLLAENRALKNDLRQQLAPDQIVFKSRRFGEVYELAQRVGASDLNVLLLGESGTGKELVAAAIHYAGPRAERRFLALNCAALTETLLESQLFGHLRGAFTGADESRKGLLVEADGGTLLLDEVGELSPALQAKLLRVLQEGEFIPVGSTKPQRVDVRFIAATNKNLAEMVAAGTFREDLYYRLNVFSLQLPPLRERPEDVQVLAGHFLRRAAVRSGHPVRELAPDALAALSKYEWPGNVRELRNVIERGLVLARGDKLTAADLPLHLTRPGNGEDNGGAAPLTLADAERLQVARILKRTGWNKSRAARLLDITRSTLDRKISDYGLTPDQP</sequence>
<dbReference type="GO" id="GO:0043565">
    <property type="term" value="F:sequence-specific DNA binding"/>
    <property type="evidence" value="ECO:0007669"/>
    <property type="project" value="InterPro"/>
</dbReference>
<dbReference type="GO" id="GO:0005524">
    <property type="term" value="F:ATP binding"/>
    <property type="evidence" value="ECO:0007669"/>
    <property type="project" value="UniProtKB-KW"/>
</dbReference>
<keyword evidence="5 16" id="KW-0597">Phosphoprotein</keyword>
<dbReference type="Gene3D" id="3.40.50.2300">
    <property type="match status" value="1"/>
</dbReference>
<evidence type="ECO:0000256" key="4">
    <source>
        <dbReference type="ARBA" id="ARBA00022491"/>
    </source>
</evidence>
<dbReference type="Pfam" id="PF25601">
    <property type="entry name" value="AAA_lid_14"/>
    <property type="match status" value="1"/>
</dbReference>
<evidence type="ECO:0000256" key="8">
    <source>
        <dbReference type="ARBA" id="ARBA00023012"/>
    </source>
</evidence>
<comment type="caution">
    <text evidence="19">The sequence shown here is derived from an EMBL/GenBank/DDBJ whole genome shotgun (WGS) entry which is preliminary data.</text>
</comment>
<accession>A0A7C2XQE0</accession>
<dbReference type="SUPFAM" id="SSF46689">
    <property type="entry name" value="Homeodomain-like"/>
    <property type="match status" value="1"/>
</dbReference>
<dbReference type="InterPro" id="IPR002078">
    <property type="entry name" value="Sigma_54_int"/>
</dbReference>
<dbReference type="AlphaFoldDB" id="A0A7C2XQE0"/>
<keyword evidence="9" id="KW-0805">Transcription regulation</keyword>
<dbReference type="Pfam" id="PF02954">
    <property type="entry name" value="HTH_8"/>
    <property type="match status" value="1"/>
</dbReference>
<dbReference type="InterPro" id="IPR002197">
    <property type="entry name" value="HTH_Fis"/>
</dbReference>
<dbReference type="PROSITE" id="PS50110">
    <property type="entry name" value="RESPONSE_REGULATORY"/>
    <property type="match status" value="1"/>
</dbReference>
<keyword evidence="6" id="KW-0547">Nucleotide-binding</keyword>
<dbReference type="InterPro" id="IPR025662">
    <property type="entry name" value="Sigma_54_int_dom_ATP-bd_1"/>
</dbReference>
<dbReference type="FunFam" id="1.10.8.60:FF:000014">
    <property type="entry name" value="DNA-binding transcriptional regulator NtrC"/>
    <property type="match status" value="1"/>
</dbReference>
<reference evidence="19" key="1">
    <citation type="journal article" date="2020" name="mSystems">
        <title>Genome- and Community-Level Interaction Insights into Carbon Utilization and Element Cycling Functions of Hydrothermarchaeota in Hydrothermal Sediment.</title>
        <authorList>
            <person name="Zhou Z."/>
            <person name="Liu Y."/>
            <person name="Xu W."/>
            <person name="Pan J."/>
            <person name="Luo Z.H."/>
            <person name="Li M."/>
        </authorList>
    </citation>
    <scope>NUCLEOTIDE SEQUENCE [LARGE SCALE GENOMIC DNA]</scope>
    <source>
        <strain evidence="19">SpSt-1224</strain>
    </source>
</reference>
<dbReference type="Proteomes" id="UP000885986">
    <property type="component" value="Unassembled WGS sequence"/>
</dbReference>
<dbReference type="Pfam" id="PF00158">
    <property type="entry name" value="Sigma54_activat"/>
    <property type="match status" value="1"/>
</dbReference>
<dbReference type="FunFam" id="3.40.50.2300:FF:000018">
    <property type="entry name" value="DNA-binding transcriptional regulator NtrC"/>
    <property type="match status" value="1"/>
</dbReference>
<keyword evidence="4" id="KW-0678">Repressor</keyword>
<dbReference type="PRINTS" id="PR01657">
    <property type="entry name" value="MCMFAMILY"/>
</dbReference>
<dbReference type="PANTHER" id="PTHR32071">
    <property type="entry name" value="TRANSCRIPTIONAL REGULATORY PROTEIN"/>
    <property type="match status" value="1"/>
</dbReference>
<evidence type="ECO:0000259" key="17">
    <source>
        <dbReference type="PROSITE" id="PS50045"/>
    </source>
</evidence>
<evidence type="ECO:0000256" key="7">
    <source>
        <dbReference type="ARBA" id="ARBA00022840"/>
    </source>
</evidence>
<name>A0A7C2XQE0_9BACT</name>
<dbReference type="InterPro" id="IPR027417">
    <property type="entry name" value="P-loop_NTPase"/>
</dbReference>
<dbReference type="PANTHER" id="PTHR32071:SF95">
    <property type="entry name" value="DNA-BINDING TRANSCRIPTIONAL REGULATOR NTRC"/>
    <property type="match status" value="1"/>
</dbReference>
<evidence type="ECO:0000256" key="15">
    <source>
        <dbReference type="ARBA" id="ARBA00031910"/>
    </source>
</evidence>
<keyword evidence="13" id="KW-0535">Nitrogen fixation</keyword>
<evidence type="ECO:0000256" key="14">
    <source>
        <dbReference type="ARBA" id="ARBA00029881"/>
    </source>
</evidence>
<evidence type="ECO:0000256" key="9">
    <source>
        <dbReference type="ARBA" id="ARBA00023015"/>
    </source>
</evidence>
<keyword evidence="10" id="KW-0238">DNA-binding</keyword>
<evidence type="ECO:0000256" key="11">
    <source>
        <dbReference type="ARBA" id="ARBA00023159"/>
    </source>
</evidence>
<dbReference type="Pfam" id="PF00072">
    <property type="entry name" value="Response_reg"/>
    <property type="match status" value="1"/>
</dbReference>
<dbReference type="PROSITE" id="PS00688">
    <property type="entry name" value="SIGMA54_INTERACT_3"/>
    <property type="match status" value="1"/>
</dbReference>
<evidence type="ECO:0000256" key="10">
    <source>
        <dbReference type="ARBA" id="ARBA00023125"/>
    </source>
</evidence>
<dbReference type="InterPro" id="IPR003593">
    <property type="entry name" value="AAA+_ATPase"/>
</dbReference>
<keyword evidence="7" id="KW-0067">ATP-binding</keyword>
<evidence type="ECO:0000256" key="2">
    <source>
        <dbReference type="ARBA" id="ARBA00019059"/>
    </source>
</evidence>
<dbReference type="Gene3D" id="3.40.50.300">
    <property type="entry name" value="P-loop containing nucleotide triphosphate hydrolases"/>
    <property type="match status" value="1"/>
</dbReference>
<dbReference type="InterPro" id="IPR001208">
    <property type="entry name" value="MCM_dom"/>
</dbReference>